<evidence type="ECO:0000313" key="3">
    <source>
        <dbReference type="Proteomes" id="UP000315525"/>
    </source>
</evidence>
<organism evidence="2 3">
    <name type="scientific">candidate division TA06 bacterium</name>
    <dbReference type="NCBI Taxonomy" id="2250710"/>
    <lineage>
        <taxon>Bacteria</taxon>
        <taxon>Bacteria division TA06</taxon>
    </lineage>
</organism>
<gene>
    <name evidence="2" type="ORF">E3J62_08095</name>
</gene>
<feature type="transmembrane region" description="Helical" evidence="1">
    <location>
        <begin position="6"/>
        <end position="29"/>
    </location>
</feature>
<evidence type="ECO:0000256" key="1">
    <source>
        <dbReference type="SAM" id="Phobius"/>
    </source>
</evidence>
<protein>
    <submittedName>
        <fullName evidence="2">Uncharacterized protein</fullName>
    </submittedName>
</protein>
<dbReference type="Proteomes" id="UP000315525">
    <property type="component" value="Unassembled WGS sequence"/>
</dbReference>
<keyword evidence="1" id="KW-0812">Transmembrane</keyword>
<proteinExistence type="predicted"/>
<reference evidence="2 3" key="1">
    <citation type="submission" date="2019-03" db="EMBL/GenBank/DDBJ databases">
        <title>Metabolic potential of uncultured bacteria and archaea associated with petroleum seepage in deep-sea sediments.</title>
        <authorList>
            <person name="Dong X."/>
            <person name="Hubert C."/>
        </authorList>
    </citation>
    <scope>NUCLEOTIDE SEQUENCE [LARGE SCALE GENOMIC DNA]</scope>
    <source>
        <strain evidence="2">E44_bin18</strain>
    </source>
</reference>
<comment type="caution">
    <text evidence="2">The sequence shown here is derived from an EMBL/GenBank/DDBJ whole genome shotgun (WGS) entry which is preliminary data.</text>
</comment>
<keyword evidence="1" id="KW-0472">Membrane</keyword>
<dbReference type="AlphaFoldDB" id="A0A523URP0"/>
<evidence type="ECO:0000313" key="2">
    <source>
        <dbReference type="EMBL" id="TET45198.1"/>
    </source>
</evidence>
<accession>A0A523URP0</accession>
<dbReference type="EMBL" id="SOJN01000092">
    <property type="protein sequence ID" value="TET45198.1"/>
    <property type="molecule type" value="Genomic_DNA"/>
</dbReference>
<name>A0A523URP0_UNCT6</name>
<sequence>MNGSSMHWTTYIVAAVAVYGAVLSTYTALSKLRQGRRRIRVKFSWGALFQGPEVSPQMLFIIVSNPGNRAVTIHTPAIILPNDTRVVFPDPHSDVGFPCDLPEGQSCKVWIEVRELAEFLKSRGFSGKTKLVAICEDAVDNVYKSRSTIFDVDR</sequence>
<keyword evidence="1" id="KW-1133">Transmembrane helix</keyword>